<keyword evidence="3" id="KW-1185">Reference proteome</keyword>
<protein>
    <recommendedName>
        <fullName evidence="4">Secreted protein</fullName>
    </recommendedName>
</protein>
<comment type="caution">
    <text evidence="2">The sequence shown here is derived from an EMBL/GenBank/DDBJ whole genome shotgun (WGS) entry which is preliminary data.</text>
</comment>
<proteinExistence type="predicted"/>
<dbReference type="EMBL" id="BPLR01001336">
    <property type="protein sequence ID" value="GIZ01694.1"/>
    <property type="molecule type" value="Genomic_DNA"/>
</dbReference>
<accession>A0AAV4Y5C9</accession>
<organism evidence="2 3">
    <name type="scientific">Caerostris extrusa</name>
    <name type="common">Bark spider</name>
    <name type="synonym">Caerostris bankana</name>
    <dbReference type="NCBI Taxonomy" id="172846"/>
    <lineage>
        <taxon>Eukaryota</taxon>
        <taxon>Metazoa</taxon>
        <taxon>Ecdysozoa</taxon>
        <taxon>Arthropoda</taxon>
        <taxon>Chelicerata</taxon>
        <taxon>Arachnida</taxon>
        <taxon>Araneae</taxon>
        <taxon>Araneomorphae</taxon>
        <taxon>Entelegynae</taxon>
        <taxon>Araneoidea</taxon>
        <taxon>Araneidae</taxon>
        <taxon>Caerostris</taxon>
    </lineage>
</organism>
<evidence type="ECO:0000313" key="3">
    <source>
        <dbReference type="Proteomes" id="UP001054945"/>
    </source>
</evidence>
<dbReference type="AlphaFoldDB" id="A0AAV4Y5C9"/>
<gene>
    <name evidence="2" type="ORF">CEXT_483211</name>
</gene>
<evidence type="ECO:0000313" key="2">
    <source>
        <dbReference type="EMBL" id="GIZ01694.1"/>
    </source>
</evidence>
<dbReference type="Proteomes" id="UP001054945">
    <property type="component" value="Unassembled WGS sequence"/>
</dbReference>
<feature type="compositionally biased region" description="Polar residues" evidence="1">
    <location>
        <begin position="73"/>
        <end position="83"/>
    </location>
</feature>
<name>A0AAV4Y5C9_CAEEX</name>
<reference evidence="2 3" key="1">
    <citation type="submission" date="2021-06" db="EMBL/GenBank/DDBJ databases">
        <title>Caerostris extrusa draft genome.</title>
        <authorList>
            <person name="Kono N."/>
            <person name="Arakawa K."/>
        </authorList>
    </citation>
    <scope>NUCLEOTIDE SEQUENCE [LARGE SCALE GENOMIC DNA]</scope>
</reference>
<evidence type="ECO:0008006" key="4">
    <source>
        <dbReference type="Google" id="ProtNLM"/>
    </source>
</evidence>
<feature type="region of interest" description="Disordered" evidence="1">
    <location>
        <begin position="49"/>
        <end position="83"/>
    </location>
</feature>
<evidence type="ECO:0000256" key="1">
    <source>
        <dbReference type="SAM" id="MobiDB-lite"/>
    </source>
</evidence>
<sequence>MDATAKLFFCLRSSPPPLLPPSLSDSFLFGARNAPMGCIGRWSHLPSRMERGGQGRSLWASSKDHQGKCVPNPSLSRNAGCSA</sequence>